<reference evidence="1" key="1">
    <citation type="submission" date="2009-04" db="EMBL/GenBank/DDBJ databases">
        <authorList>
            <person name="Weinstock G."/>
            <person name="Sodergren E."/>
            <person name="Clifton S."/>
            <person name="Fulton L."/>
            <person name="Fulton B."/>
            <person name="Courtney L."/>
            <person name="Fronick C."/>
            <person name="Harrison M."/>
            <person name="Strong C."/>
            <person name="Farmer C."/>
            <person name="Delahaunty K."/>
            <person name="Markovic C."/>
            <person name="Hall O."/>
            <person name="Minx P."/>
            <person name="Tomlinson C."/>
            <person name="Mitreva M."/>
            <person name="Nelson J."/>
            <person name="Hou S."/>
            <person name="Wollam A."/>
            <person name="Pepin K.H."/>
            <person name="Johnson M."/>
            <person name="Bhonagiri V."/>
            <person name="Nash W.E."/>
            <person name="Warren W."/>
            <person name="Chinwalla A."/>
            <person name="Mardis E.R."/>
            <person name="Wilson R.K."/>
        </authorList>
    </citation>
    <scope>NUCLEOTIDE SEQUENCE [LARGE SCALE GENOMIC DNA]</scope>
    <source>
        <strain evidence="1">DSM 14600</strain>
    </source>
</reference>
<protein>
    <submittedName>
        <fullName evidence="1">Uncharacterized protein</fullName>
    </submittedName>
</protein>
<name>C4G7W6_9FIRM</name>
<evidence type="ECO:0000313" key="1">
    <source>
        <dbReference type="EMBL" id="EEP28761.1"/>
    </source>
</evidence>
<organism evidence="1 2">
    <name type="scientific">Shuttleworthella satelles DSM 14600</name>
    <dbReference type="NCBI Taxonomy" id="626523"/>
    <lineage>
        <taxon>Bacteria</taxon>
        <taxon>Bacillati</taxon>
        <taxon>Bacillota</taxon>
        <taxon>Clostridia</taxon>
        <taxon>Lachnospirales</taxon>
        <taxon>Lachnospiraceae</taxon>
        <taxon>Shuttleworthella</taxon>
    </lineage>
</organism>
<dbReference type="Proteomes" id="UP000003494">
    <property type="component" value="Unassembled WGS sequence"/>
</dbReference>
<gene>
    <name evidence="1" type="ORF">GCWU000342_00102</name>
</gene>
<dbReference type="EMBL" id="ACIP02000001">
    <property type="protein sequence ID" value="EEP28761.1"/>
    <property type="molecule type" value="Genomic_DNA"/>
</dbReference>
<sequence length="47" mass="5425">MRPKHSRRSIASEFPYHYCTILHRRLASSFCRLPIPCTANTHTASIP</sequence>
<dbReference type="STRING" id="626523.GCWU000342_00102"/>
<dbReference type="AlphaFoldDB" id="C4G7W6"/>
<comment type="caution">
    <text evidence="1">The sequence shown here is derived from an EMBL/GenBank/DDBJ whole genome shotgun (WGS) entry which is preliminary data.</text>
</comment>
<accession>C4G7W6</accession>
<proteinExistence type="predicted"/>
<dbReference type="HOGENOM" id="CLU_3173160_0_0_9"/>
<evidence type="ECO:0000313" key="2">
    <source>
        <dbReference type="Proteomes" id="UP000003494"/>
    </source>
</evidence>
<keyword evidence="2" id="KW-1185">Reference proteome</keyword>